<dbReference type="GO" id="GO:0005737">
    <property type="term" value="C:cytoplasm"/>
    <property type="evidence" value="ECO:0007669"/>
    <property type="project" value="TreeGrafter"/>
</dbReference>
<proteinExistence type="inferred from homology"/>
<dbReference type="GO" id="GO:0016712">
    <property type="term" value="F:oxidoreductase activity, acting on paired donors, with incorporation or reduction of molecular oxygen, reduced flavin or flavoprotein as one donor, and incorporation of one atom of oxygen"/>
    <property type="evidence" value="ECO:0007669"/>
    <property type="project" value="TreeGrafter"/>
</dbReference>
<evidence type="ECO:0000256" key="2">
    <source>
        <dbReference type="ARBA" id="ARBA00049661"/>
    </source>
</evidence>
<feature type="domain" description="Acyl-CoA dehydrogenase/oxidase N-terminal" evidence="3">
    <location>
        <begin position="45"/>
        <end position="122"/>
    </location>
</feature>
<organism evidence="5 6">
    <name type="scientific">Cohnella terricola</name>
    <dbReference type="NCBI Taxonomy" id="1289167"/>
    <lineage>
        <taxon>Bacteria</taxon>
        <taxon>Bacillati</taxon>
        <taxon>Bacillota</taxon>
        <taxon>Bacilli</taxon>
        <taxon>Bacillales</taxon>
        <taxon>Paenibacillaceae</taxon>
        <taxon>Cohnella</taxon>
    </lineage>
</organism>
<gene>
    <name evidence="5" type="ORF">FPZ45_04105</name>
</gene>
<dbReference type="GO" id="GO:0003995">
    <property type="term" value="F:acyl-CoA dehydrogenase activity"/>
    <property type="evidence" value="ECO:0007669"/>
    <property type="project" value="TreeGrafter"/>
</dbReference>
<comment type="similarity">
    <text evidence="2">Belongs to the HpaH/HsaA monooxygenase family.</text>
</comment>
<dbReference type="Gene3D" id="1.20.140.10">
    <property type="entry name" value="Butyryl-CoA Dehydrogenase, subunit A, domain 3"/>
    <property type="match status" value="1"/>
</dbReference>
<comment type="caution">
    <text evidence="5">The sequence shown here is derived from an EMBL/GenBank/DDBJ whole genome shotgun (WGS) entry which is preliminary data.</text>
</comment>
<dbReference type="PIRSF" id="PIRSF016578">
    <property type="entry name" value="HsaA"/>
    <property type="match status" value="1"/>
</dbReference>
<evidence type="ECO:0000256" key="1">
    <source>
        <dbReference type="ARBA" id="ARBA00023002"/>
    </source>
</evidence>
<dbReference type="GO" id="GO:0050660">
    <property type="term" value="F:flavin adenine dinucleotide binding"/>
    <property type="evidence" value="ECO:0007669"/>
    <property type="project" value="InterPro"/>
</dbReference>
<evidence type="ECO:0000313" key="6">
    <source>
        <dbReference type="Proteomes" id="UP000316330"/>
    </source>
</evidence>
<evidence type="ECO:0000313" key="5">
    <source>
        <dbReference type="EMBL" id="TVY03077.1"/>
    </source>
</evidence>
<dbReference type="Gene3D" id="2.40.110.10">
    <property type="entry name" value="Butyryl-CoA Dehydrogenase, subunit A, domain 2"/>
    <property type="match status" value="1"/>
</dbReference>
<dbReference type="AlphaFoldDB" id="A0A559JT82"/>
<dbReference type="GO" id="GO:0033539">
    <property type="term" value="P:fatty acid beta-oxidation using acyl-CoA dehydrogenase"/>
    <property type="evidence" value="ECO:0007669"/>
    <property type="project" value="TreeGrafter"/>
</dbReference>
<dbReference type="PANTHER" id="PTHR48083">
    <property type="entry name" value="MEDIUM-CHAIN SPECIFIC ACYL-COA DEHYDROGENASE, MITOCHONDRIAL-RELATED"/>
    <property type="match status" value="1"/>
</dbReference>
<dbReference type="InterPro" id="IPR013107">
    <property type="entry name" value="Acyl-CoA_DH_C"/>
</dbReference>
<protein>
    <submittedName>
        <fullName evidence="5">Monooxygenase</fullName>
    </submittedName>
</protein>
<dbReference type="InterPro" id="IPR009100">
    <property type="entry name" value="AcylCoA_DH/oxidase_NM_dom_sf"/>
</dbReference>
<sequence length="409" mass="44789">MGDTKGVWGSDPSDSYDQLADRFRQTFHRIREGSVQRDLNRKLLYEEIGWLKEIGFGALRIPQEKGGFGATLPEFFNLLIELAEADSNLPQAMRIHFGFTERILGLPEGEQRDRWLKRLAEGALIGNAQTETGESKVGSYATKLSKSEGHLRLNGVKYYSTGTIYADWIVVGATDEEDEFVTAIVPVTAKGIDIVDDWAGFGQTLTASGTTTFADTPVDKDEVLKRESYPKYGTAFVQMVHLATLAGIARAAARDVSAAVKERRRTFSHAAANTSAEDPQVLQVVGRVHSQAYAAGAIVLKAAQALQRVYDIEATADAEYADKIKDEADIEVAQAQTVVARLTLEAVSSIFDALGASATARAKGLDRYWRNARTITSHNPLIYKERIVGDYTVNGTRPPIGWQTGIANN</sequence>
<dbReference type="EMBL" id="VNJJ01000002">
    <property type="protein sequence ID" value="TVY03077.1"/>
    <property type="molecule type" value="Genomic_DNA"/>
</dbReference>
<dbReference type="OrthoDB" id="1170793at2"/>
<keyword evidence="1" id="KW-0560">Oxidoreductase</keyword>
<dbReference type="InterPro" id="IPR046373">
    <property type="entry name" value="Acyl-CoA_Oxase/DH_mid-dom_sf"/>
</dbReference>
<name>A0A559JT82_9BACL</name>
<dbReference type="Gene3D" id="1.10.540.10">
    <property type="entry name" value="Acyl-CoA dehydrogenase/oxidase, N-terminal domain"/>
    <property type="match status" value="1"/>
</dbReference>
<evidence type="ECO:0000259" key="3">
    <source>
        <dbReference type="Pfam" id="PF02771"/>
    </source>
</evidence>
<dbReference type="InterPro" id="IPR037069">
    <property type="entry name" value="AcylCoA_DH/ox_N_sf"/>
</dbReference>
<dbReference type="RefSeq" id="WP_144698714.1">
    <property type="nucleotide sequence ID" value="NZ_VNJJ01000002.1"/>
</dbReference>
<dbReference type="Pfam" id="PF08028">
    <property type="entry name" value="Acyl-CoA_dh_2"/>
    <property type="match status" value="1"/>
</dbReference>
<keyword evidence="6" id="KW-1185">Reference proteome</keyword>
<reference evidence="5 6" key="1">
    <citation type="submission" date="2019-07" db="EMBL/GenBank/DDBJ databases">
        <authorList>
            <person name="Kim J."/>
        </authorList>
    </citation>
    <scope>NUCLEOTIDE SEQUENCE [LARGE SCALE GENOMIC DNA]</scope>
    <source>
        <strain evidence="5 6">G13</strain>
    </source>
</reference>
<keyword evidence="5" id="KW-0503">Monooxygenase</keyword>
<accession>A0A559JT82</accession>
<dbReference type="Proteomes" id="UP000316330">
    <property type="component" value="Unassembled WGS sequence"/>
</dbReference>
<dbReference type="PANTHER" id="PTHR48083:SF19">
    <property type="entry name" value="FLAVIN-DEPENDENT MONOOXYGENASE, OXYGENASE SUBUNIT HSAA"/>
    <property type="match status" value="1"/>
</dbReference>
<dbReference type="InterPro" id="IPR050741">
    <property type="entry name" value="Acyl-CoA_dehydrogenase"/>
</dbReference>
<feature type="domain" description="Acyl-CoA dehydrogenase C-terminal" evidence="4">
    <location>
        <begin position="242"/>
        <end position="379"/>
    </location>
</feature>
<dbReference type="InterPro" id="IPR013786">
    <property type="entry name" value="AcylCoA_DH/ox_N"/>
</dbReference>
<evidence type="ECO:0000259" key="4">
    <source>
        <dbReference type="Pfam" id="PF08028"/>
    </source>
</evidence>
<dbReference type="SUPFAM" id="SSF47203">
    <property type="entry name" value="Acyl-CoA dehydrogenase C-terminal domain-like"/>
    <property type="match status" value="1"/>
</dbReference>
<dbReference type="SUPFAM" id="SSF56645">
    <property type="entry name" value="Acyl-CoA dehydrogenase NM domain-like"/>
    <property type="match status" value="1"/>
</dbReference>
<dbReference type="Pfam" id="PF02771">
    <property type="entry name" value="Acyl-CoA_dh_N"/>
    <property type="match status" value="1"/>
</dbReference>
<dbReference type="CDD" id="cd01163">
    <property type="entry name" value="DszC"/>
    <property type="match status" value="1"/>
</dbReference>
<dbReference type="InterPro" id="IPR036250">
    <property type="entry name" value="AcylCo_DH-like_C"/>
</dbReference>